<dbReference type="SUPFAM" id="SSF52833">
    <property type="entry name" value="Thioredoxin-like"/>
    <property type="match status" value="1"/>
</dbReference>
<feature type="compositionally biased region" description="Low complexity" evidence="1">
    <location>
        <begin position="57"/>
        <end position="66"/>
    </location>
</feature>
<evidence type="ECO:0000313" key="3">
    <source>
        <dbReference type="EMBL" id="JAT61859.1"/>
    </source>
</evidence>
<gene>
    <name evidence="3" type="primary">At5g39865_0</name>
    <name evidence="3" type="ORF">g.74390</name>
</gene>
<reference evidence="3" key="1">
    <citation type="submission" date="2015-07" db="EMBL/GenBank/DDBJ databases">
        <title>Transcriptome Assembly of Anthurium amnicola.</title>
        <authorList>
            <person name="Suzuki J."/>
        </authorList>
    </citation>
    <scope>NUCLEOTIDE SEQUENCE</scope>
</reference>
<dbReference type="InterPro" id="IPR002109">
    <property type="entry name" value="Glutaredoxin"/>
</dbReference>
<sequence>MGCVSSKRVEAAVVAEVYRPPPTSIAVFDINTIEEPWLITAGAFDAVPPDPEKKKPPTTGLPLPILDKLDSVDAAPQSWSEVSKALEQLKSSLREPPRTKPSLSPPPPPAPAPAPAPAPHDKNHSFRTLEELEAKLNSDKKPMTKPKEPSPPPPPPASTTRAPPLPEGIRPVSQNKFLLRDREERERKAGGATNPEDPSRRWRRNPLDGLPELCPPGGADGVVLYTTTLGGVRRTFEDCERVRQLVEAHCLPAGVDVDERDVSLHGEYLRELRGLLAGEDGVPVPVPRLFVKGRYVGGGKEGGEMNESG</sequence>
<evidence type="ECO:0000256" key="1">
    <source>
        <dbReference type="SAM" id="MobiDB-lite"/>
    </source>
</evidence>
<dbReference type="AlphaFoldDB" id="A0A1D1Z4S6"/>
<feature type="domain" description="Glutaredoxin" evidence="2">
    <location>
        <begin position="222"/>
        <end position="296"/>
    </location>
</feature>
<feature type="region of interest" description="Disordered" evidence="1">
    <location>
        <begin position="137"/>
        <end position="214"/>
    </location>
</feature>
<dbReference type="EMBL" id="GDJX01006077">
    <property type="protein sequence ID" value="JAT61859.1"/>
    <property type="molecule type" value="Transcribed_RNA"/>
</dbReference>
<dbReference type="PROSITE" id="PS51354">
    <property type="entry name" value="GLUTAREDOXIN_2"/>
    <property type="match status" value="1"/>
</dbReference>
<feature type="non-terminal residue" evidence="3">
    <location>
        <position position="309"/>
    </location>
</feature>
<proteinExistence type="predicted"/>
<dbReference type="Gene3D" id="3.40.30.10">
    <property type="entry name" value="Glutaredoxin"/>
    <property type="match status" value="1"/>
</dbReference>
<feature type="region of interest" description="Disordered" evidence="1">
    <location>
        <begin position="44"/>
        <end position="123"/>
    </location>
</feature>
<dbReference type="PANTHER" id="PTHR45669:SF7">
    <property type="entry name" value="F1N19.7"/>
    <property type="match status" value="1"/>
</dbReference>
<dbReference type="Pfam" id="PF00462">
    <property type="entry name" value="Glutaredoxin"/>
    <property type="match status" value="1"/>
</dbReference>
<organism evidence="3">
    <name type="scientific">Anthurium amnicola</name>
    <dbReference type="NCBI Taxonomy" id="1678845"/>
    <lineage>
        <taxon>Eukaryota</taxon>
        <taxon>Viridiplantae</taxon>
        <taxon>Streptophyta</taxon>
        <taxon>Embryophyta</taxon>
        <taxon>Tracheophyta</taxon>
        <taxon>Spermatophyta</taxon>
        <taxon>Magnoliopsida</taxon>
        <taxon>Liliopsida</taxon>
        <taxon>Araceae</taxon>
        <taxon>Pothoideae</taxon>
        <taxon>Potheae</taxon>
        <taxon>Anthurium</taxon>
    </lineage>
</organism>
<name>A0A1D1Z4S6_9ARAE</name>
<dbReference type="PANTHER" id="PTHR45669">
    <property type="entry name" value="GLUTAREDOXIN DOMAIN-CONTAINING CYSTEINE-RICH PROTEIN CG12206-RELATED"/>
    <property type="match status" value="1"/>
</dbReference>
<feature type="compositionally biased region" description="Basic and acidic residues" evidence="1">
    <location>
        <begin position="178"/>
        <end position="189"/>
    </location>
</feature>
<accession>A0A1D1Z4S6</accession>
<evidence type="ECO:0000259" key="2">
    <source>
        <dbReference type="Pfam" id="PF00462"/>
    </source>
</evidence>
<feature type="compositionally biased region" description="Pro residues" evidence="1">
    <location>
        <begin position="103"/>
        <end position="118"/>
    </location>
</feature>
<dbReference type="InterPro" id="IPR036249">
    <property type="entry name" value="Thioredoxin-like_sf"/>
</dbReference>
<feature type="compositionally biased region" description="Basic and acidic residues" evidence="1">
    <location>
        <begin position="137"/>
        <end position="148"/>
    </location>
</feature>
<protein>
    <submittedName>
        <fullName evidence="3">Uncharacterized protein At5g39865</fullName>
    </submittedName>
</protein>